<evidence type="ECO:0000313" key="3">
    <source>
        <dbReference type="Proteomes" id="UP000240261"/>
    </source>
</evidence>
<evidence type="ECO:0000256" key="1">
    <source>
        <dbReference type="SAM" id="MobiDB-lite"/>
    </source>
</evidence>
<gene>
    <name evidence="2" type="primary">16</name>
    <name evidence="2" type="ORF">PBI_GRAVY_16</name>
</gene>
<proteinExistence type="predicted"/>
<dbReference type="InterPro" id="IPR055635">
    <property type="entry name" value="DUF7211"/>
</dbReference>
<dbReference type="Pfam" id="PF23847">
    <property type="entry name" value="DUF7211"/>
    <property type="match status" value="1"/>
</dbReference>
<reference evidence="2 3" key="1">
    <citation type="submission" date="2018-02" db="EMBL/GenBank/DDBJ databases">
        <authorList>
            <person name="Aull H.G."/>
            <person name="Garlena R.A."/>
            <person name="Russell D.A."/>
            <person name="Pop W.H."/>
            <person name="Jacobs-Sera D."/>
            <person name="Hatfull G.F."/>
        </authorList>
    </citation>
    <scope>NUCLEOTIDE SEQUENCE [LARGE SCALE GENOMIC DNA]</scope>
</reference>
<organism evidence="2 3">
    <name type="scientific">Gordonia phage Gravy</name>
    <dbReference type="NCBI Taxonomy" id="2094133"/>
    <lineage>
        <taxon>Viruses</taxon>
        <taxon>Duplodnaviria</taxon>
        <taxon>Heunggongvirae</taxon>
        <taxon>Uroviricota</taxon>
        <taxon>Caudoviricetes</taxon>
        <taxon>Deejayvirinae</taxon>
        <taxon>Tanisvirus</taxon>
        <taxon>Tanisvirus tanis</taxon>
    </lineage>
</organism>
<feature type="region of interest" description="Disordered" evidence="1">
    <location>
        <begin position="13"/>
        <end position="88"/>
    </location>
</feature>
<evidence type="ECO:0000313" key="2">
    <source>
        <dbReference type="EMBL" id="AVO25257.1"/>
    </source>
</evidence>
<feature type="compositionally biased region" description="Basic and acidic residues" evidence="1">
    <location>
        <begin position="53"/>
        <end position="80"/>
    </location>
</feature>
<accession>A0A2P1JY25</accession>
<name>A0A2P1JY25_9CAUD</name>
<dbReference type="Proteomes" id="UP000240261">
    <property type="component" value="Segment"/>
</dbReference>
<protein>
    <submittedName>
        <fullName evidence="2">Uncharacterized protein</fullName>
    </submittedName>
</protein>
<dbReference type="EMBL" id="MG962368">
    <property type="protein sequence ID" value="AVO25257.1"/>
    <property type="molecule type" value="Genomic_DNA"/>
</dbReference>
<sequence>MAEDLDSFLAHHGVKGMKWGQRKQDGGSSSSSGNGSSGSSKPSLNSLRGGETVSKKDISRKDLRKLNKKNQEEFDAKKAGEVYGEASAEKSGGKKVLVLTDAGYGQMVVTGKEFADHLEMGGAFKPGSTRIYARQQEEGKDFVMNNFQNEVYVPIKRK</sequence>
<feature type="compositionally biased region" description="Low complexity" evidence="1">
    <location>
        <begin position="26"/>
        <end position="40"/>
    </location>
</feature>